<dbReference type="Gene3D" id="2.20.200.10">
    <property type="entry name" value="Outer membrane efflux proteins (OEP)"/>
    <property type="match status" value="1"/>
</dbReference>
<dbReference type="Pfam" id="PF02321">
    <property type="entry name" value="OEP"/>
    <property type="match status" value="2"/>
</dbReference>
<dbReference type="GO" id="GO:0015562">
    <property type="term" value="F:efflux transmembrane transporter activity"/>
    <property type="evidence" value="ECO:0007669"/>
    <property type="project" value="InterPro"/>
</dbReference>
<dbReference type="GO" id="GO:0009279">
    <property type="term" value="C:cell outer membrane"/>
    <property type="evidence" value="ECO:0007669"/>
    <property type="project" value="UniProtKB-SubCell"/>
</dbReference>
<keyword evidence="2 8" id="KW-1134">Transmembrane beta strand</keyword>
<evidence type="ECO:0000256" key="1">
    <source>
        <dbReference type="ARBA" id="ARBA00007613"/>
    </source>
</evidence>
<dbReference type="Gene3D" id="1.20.1600.10">
    <property type="entry name" value="Outer membrane efflux proteins (OEP)"/>
    <property type="match status" value="1"/>
</dbReference>
<evidence type="ECO:0000313" key="10">
    <source>
        <dbReference type="EMBL" id="RMT79193.1"/>
    </source>
</evidence>
<comment type="subcellular location">
    <subcellularLocation>
        <location evidence="8">Cell outer membrane</location>
        <topology evidence="8">Lipid-anchor</topology>
    </subcellularLocation>
</comment>
<dbReference type="InterPro" id="IPR010131">
    <property type="entry name" value="MdtP/NodT-like"/>
</dbReference>
<evidence type="ECO:0000256" key="9">
    <source>
        <dbReference type="SAM" id="MobiDB-lite"/>
    </source>
</evidence>
<gene>
    <name evidence="10" type="ORF">ALP40_04729</name>
</gene>
<organism evidence="10 11">
    <name type="scientific">Pseudomonas viridiflava</name>
    <name type="common">Phytomonas viridiflava</name>
    <dbReference type="NCBI Taxonomy" id="33069"/>
    <lineage>
        <taxon>Bacteria</taxon>
        <taxon>Pseudomonadati</taxon>
        <taxon>Pseudomonadota</taxon>
        <taxon>Gammaproteobacteria</taxon>
        <taxon>Pseudomonadales</taxon>
        <taxon>Pseudomonadaceae</taxon>
        <taxon>Pseudomonas</taxon>
    </lineage>
</organism>
<evidence type="ECO:0000256" key="5">
    <source>
        <dbReference type="ARBA" id="ARBA00023139"/>
    </source>
</evidence>
<evidence type="ECO:0000256" key="6">
    <source>
        <dbReference type="ARBA" id="ARBA00023237"/>
    </source>
</evidence>
<sequence length="657" mass="72116">MGQHSPVRLARPGVHHNRYPRRRKRQTGRSGDPRPAEPPAQRQTGLRADQQRSDDPGRGPHAKHVVVDARLDCGHLAAGRRHRRHEHHADDRSRADAGDWHPHGHRCASERHPPPVSHRSGDAFGGRRAGRHRAGTGHGHGVAVEQGRGGLFAVSRGGSLWLCIDHRGDLRLHARPQSRPPRPGCGPHQSMNDHSMKATFTLLTTCLLLAACSTPLPGPDNGIQPPPAWAFARSAATQRTDARWWQHFGSPELNRLIEQASRDSHEVGAALARVRQAQATAIIGGAPLLPELSYGLRGERNKFMRSSDRKANPSDDNNTDMFTADLTASYEVDFWGGVAAGRDSALQSLRASQFDQATVELTLLSNVADRYAQTLSAREQGRIAELNLANAHDVLRLVQTRYDSGSATALELAQQKNLVATQQRELPRIQQLANEQLITLAALLGQPVQRLKLDNQAFDSLSWPDIGSGVPSDLLTRRPDLAKAEAELAAAHANVTIARAAMLPKLTLSARVGTESVRAEDWLRAPFSSLAAGLVGPIFNNGRLGAERDRATARQEELLETYRGAIINSFADVEKALNSIDGLDRQRGWHEEELKQAQTAFRIAQSRYQEGAEDLLTVLETQRTLYQAQDVSVQLRLSRVQASIALYKALGGGWQVR</sequence>
<proteinExistence type="inferred from homology"/>
<feature type="compositionally biased region" description="Basic and acidic residues" evidence="9">
    <location>
        <begin position="49"/>
        <end position="58"/>
    </location>
</feature>
<protein>
    <submittedName>
        <fullName evidence="10">RND efflux system, outer membrane lipoprotein</fullName>
    </submittedName>
</protein>
<keyword evidence="7 8" id="KW-0449">Lipoprotein</keyword>
<keyword evidence="6" id="KW-0998">Cell outer membrane</keyword>
<dbReference type="NCBIfam" id="TIGR01845">
    <property type="entry name" value="outer_NodT"/>
    <property type="match status" value="1"/>
</dbReference>
<evidence type="ECO:0000256" key="4">
    <source>
        <dbReference type="ARBA" id="ARBA00023136"/>
    </source>
</evidence>
<reference evidence="10 11" key="1">
    <citation type="submission" date="2018-08" db="EMBL/GenBank/DDBJ databases">
        <title>Recombination of ecologically and evolutionarily significant loci maintains genetic cohesion in the Pseudomonas syringae species complex.</title>
        <authorList>
            <person name="Dillon M."/>
            <person name="Thakur S."/>
            <person name="Almeida R.N.D."/>
            <person name="Weir B.S."/>
            <person name="Guttman D.S."/>
        </authorList>
    </citation>
    <scope>NUCLEOTIDE SEQUENCE [LARGE SCALE GENOMIC DNA]</scope>
    <source>
        <strain evidence="10 11">ICMP 19473</strain>
    </source>
</reference>
<feature type="region of interest" description="Disordered" evidence="9">
    <location>
        <begin position="1"/>
        <end position="66"/>
    </location>
</feature>
<feature type="compositionally biased region" description="Basic and acidic residues" evidence="9">
    <location>
        <begin position="87"/>
        <end position="113"/>
    </location>
</feature>
<comment type="similarity">
    <text evidence="1 8">Belongs to the outer membrane factor (OMF) (TC 1.B.17) family.</text>
</comment>
<comment type="caution">
    <text evidence="10">The sequence shown here is derived from an EMBL/GenBank/DDBJ whole genome shotgun (WGS) entry which is preliminary data.</text>
</comment>
<dbReference type="AlphaFoldDB" id="A0A3M5P5D7"/>
<dbReference type="EMBL" id="RBTP01000056">
    <property type="protein sequence ID" value="RMT79193.1"/>
    <property type="molecule type" value="Genomic_DNA"/>
</dbReference>
<dbReference type="Proteomes" id="UP000273854">
    <property type="component" value="Unassembled WGS sequence"/>
</dbReference>
<evidence type="ECO:0000256" key="2">
    <source>
        <dbReference type="ARBA" id="ARBA00022452"/>
    </source>
</evidence>
<feature type="region of interest" description="Disordered" evidence="9">
    <location>
        <begin position="79"/>
        <end position="119"/>
    </location>
</feature>
<name>A0A3M5P5D7_PSEVI</name>
<keyword evidence="5 8" id="KW-0564">Palmitate</keyword>
<keyword evidence="3 8" id="KW-0812">Transmembrane</keyword>
<evidence type="ECO:0000256" key="8">
    <source>
        <dbReference type="RuleBase" id="RU362097"/>
    </source>
</evidence>
<dbReference type="SUPFAM" id="SSF56954">
    <property type="entry name" value="Outer membrane efflux proteins (OEP)"/>
    <property type="match status" value="1"/>
</dbReference>
<dbReference type="InterPro" id="IPR003423">
    <property type="entry name" value="OMP_efflux"/>
</dbReference>
<evidence type="ECO:0000256" key="7">
    <source>
        <dbReference type="ARBA" id="ARBA00023288"/>
    </source>
</evidence>
<evidence type="ECO:0000313" key="11">
    <source>
        <dbReference type="Proteomes" id="UP000273854"/>
    </source>
</evidence>
<feature type="compositionally biased region" description="Basic residues" evidence="9">
    <location>
        <begin position="13"/>
        <end position="27"/>
    </location>
</feature>
<dbReference type="PANTHER" id="PTHR30203:SF33">
    <property type="entry name" value="BLR4455 PROTEIN"/>
    <property type="match status" value="1"/>
</dbReference>
<evidence type="ECO:0000256" key="3">
    <source>
        <dbReference type="ARBA" id="ARBA00022692"/>
    </source>
</evidence>
<feature type="region of interest" description="Disordered" evidence="9">
    <location>
        <begin position="173"/>
        <end position="192"/>
    </location>
</feature>
<accession>A0A3M5P5D7</accession>
<dbReference type="PANTHER" id="PTHR30203">
    <property type="entry name" value="OUTER MEMBRANE CATION EFFLUX PROTEIN"/>
    <property type="match status" value="1"/>
</dbReference>
<keyword evidence="4 8" id="KW-0472">Membrane</keyword>